<name>A0A2G5PNX4_MYCCE</name>
<gene>
    <name evidence="4" type="ORF">CQY23_06920</name>
</gene>
<dbReference type="Proteomes" id="UP000230971">
    <property type="component" value="Unassembled WGS sequence"/>
</dbReference>
<dbReference type="RefSeq" id="WP_084707007.1">
    <property type="nucleotide sequence ID" value="NZ_BBUN01000093.1"/>
</dbReference>
<dbReference type="AlphaFoldDB" id="A0A2G5PNX4"/>
<evidence type="ECO:0000256" key="2">
    <source>
        <dbReference type="SAM" id="Phobius"/>
    </source>
</evidence>
<feature type="domain" description="UPF0547" evidence="3">
    <location>
        <begin position="167"/>
        <end position="191"/>
    </location>
</feature>
<organism evidence="4 5">
    <name type="scientific">Mycobacterium celatum</name>
    <dbReference type="NCBI Taxonomy" id="28045"/>
    <lineage>
        <taxon>Bacteria</taxon>
        <taxon>Bacillati</taxon>
        <taxon>Actinomycetota</taxon>
        <taxon>Actinomycetes</taxon>
        <taxon>Mycobacteriales</taxon>
        <taxon>Mycobacteriaceae</taxon>
        <taxon>Mycobacterium</taxon>
    </lineage>
</organism>
<proteinExistence type="predicted"/>
<dbReference type="EMBL" id="PDKV01000006">
    <property type="protein sequence ID" value="PIB79644.1"/>
    <property type="molecule type" value="Genomic_DNA"/>
</dbReference>
<keyword evidence="2" id="KW-1133">Transmembrane helix</keyword>
<evidence type="ECO:0000259" key="3">
    <source>
        <dbReference type="Pfam" id="PF10571"/>
    </source>
</evidence>
<dbReference type="Pfam" id="PF10571">
    <property type="entry name" value="UPF0547"/>
    <property type="match status" value="1"/>
</dbReference>
<dbReference type="InterPro" id="IPR018886">
    <property type="entry name" value="UPF0547"/>
</dbReference>
<keyword evidence="2" id="KW-0812">Transmembrane</keyword>
<evidence type="ECO:0000313" key="5">
    <source>
        <dbReference type="Proteomes" id="UP000230971"/>
    </source>
</evidence>
<reference evidence="4 5" key="1">
    <citation type="journal article" date="2017" name="Infect. Genet. Evol.">
        <title>The new phylogeny of the genus Mycobacterium: The old and the news.</title>
        <authorList>
            <person name="Tortoli E."/>
            <person name="Fedrizzi T."/>
            <person name="Meehan C.J."/>
            <person name="Trovato A."/>
            <person name="Grottola A."/>
            <person name="Giacobazzi E."/>
            <person name="Serpini G.F."/>
            <person name="Tagliazucchi S."/>
            <person name="Fabio A."/>
            <person name="Bettua C."/>
            <person name="Bertorelli R."/>
            <person name="Frascaro F."/>
            <person name="De Sanctis V."/>
            <person name="Pecorari M."/>
            <person name="Jousson O."/>
            <person name="Segata N."/>
            <person name="Cirillo D.M."/>
        </authorList>
    </citation>
    <scope>NUCLEOTIDE SEQUENCE [LARGE SCALE GENOMIC DNA]</scope>
    <source>
        <strain evidence="4 5">NCTC 12882</strain>
    </source>
</reference>
<sequence length="268" mass="28115">MTSKAGSENPLGLGLVMVGAFAIAVAAFLPLDEPTGIFRRVEDNTLIQHGGWMLVALALGIAASGYRVSQGGRGLRWLPTILSVIAAALVVYMANDTDFRTLYPVRPDGTVDSNQPGMVASLGIAIYVAGVGVAAALIGSLILLQTAKQHALDDPLVADWEEAATTKKCPDCAETILVDAKVCKHCGYRFAAAAASSAPSPALATNKPKPAPIKQSSKAPPSQRKPKPTLGPQPDPSRPGGLKGFVQDWKSVPAWQTPPKPQGKRQHK</sequence>
<feature type="region of interest" description="Disordered" evidence="1">
    <location>
        <begin position="199"/>
        <end position="268"/>
    </location>
</feature>
<feature type="transmembrane region" description="Helical" evidence="2">
    <location>
        <begin position="124"/>
        <end position="144"/>
    </location>
</feature>
<feature type="transmembrane region" description="Helical" evidence="2">
    <location>
        <begin position="75"/>
        <end position="94"/>
    </location>
</feature>
<evidence type="ECO:0000313" key="4">
    <source>
        <dbReference type="EMBL" id="PIB79644.1"/>
    </source>
</evidence>
<dbReference type="OrthoDB" id="4764885at2"/>
<comment type="caution">
    <text evidence="4">The sequence shown here is derived from an EMBL/GenBank/DDBJ whole genome shotgun (WGS) entry which is preliminary data.</text>
</comment>
<evidence type="ECO:0000256" key="1">
    <source>
        <dbReference type="SAM" id="MobiDB-lite"/>
    </source>
</evidence>
<keyword evidence="2" id="KW-0472">Membrane</keyword>
<accession>A0A2G5PNX4</accession>
<feature type="transmembrane region" description="Helical" evidence="2">
    <location>
        <begin position="51"/>
        <end position="68"/>
    </location>
</feature>
<protein>
    <submittedName>
        <fullName evidence="4">Zinc ribbon domain-containing protein</fullName>
    </submittedName>
</protein>
<feature type="transmembrane region" description="Helical" evidence="2">
    <location>
        <begin position="12"/>
        <end position="31"/>
    </location>
</feature>